<keyword evidence="7" id="KW-0406">Ion transport</keyword>
<dbReference type="AlphaFoldDB" id="A0A0B0HBC4"/>
<dbReference type="PANTHER" id="PTHR34501:SF9">
    <property type="entry name" value="MAJOR OUTER MEMBRANE PROTEIN P.IA"/>
    <property type="match status" value="1"/>
</dbReference>
<dbReference type="Pfam" id="PF13609">
    <property type="entry name" value="Porin_4"/>
    <property type="match status" value="1"/>
</dbReference>
<dbReference type="RefSeq" id="WP_052132218.1">
    <property type="nucleotide sequence ID" value="NZ_JRAA01000002.1"/>
</dbReference>
<feature type="chain" id="PRO_5002055385" evidence="11">
    <location>
        <begin position="22"/>
        <end position="365"/>
    </location>
</feature>
<feature type="signal peptide" evidence="11">
    <location>
        <begin position="1"/>
        <end position="21"/>
    </location>
</feature>
<dbReference type="SUPFAM" id="SSF56935">
    <property type="entry name" value="Porins"/>
    <property type="match status" value="1"/>
</dbReference>
<comment type="subunit">
    <text evidence="2">Homotrimer.</text>
</comment>
<keyword evidence="3" id="KW-0813">Transport</keyword>
<evidence type="ECO:0000256" key="7">
    <source>
        <dbReference type="ARBA" id="ARBA00023065"/>
    </source>
</evidence>
<evidence type="ECO:0000256" key="6">
    <source>
        <dbReference type="ARBA" id="ARBA00022729"/>
    </source>
</evidence>
<comment type="subcellular location">
    <subcellularLocation>
        <location evidence="1">Cell outer membrane</location>
        <topology evidence="1">Multi-pass membrane protein</topology>
    </subcellularLocation>
</comment>
<keyword evidence="14" id="KW-1185">Reference proteome</keyword>
<dbReference type="GO" id="GO:0009279">
    <property type="term" value="C:cell outer membrane"/>
    <property type="evidence" value="ECO:0007669"/>
    <property type="project" value="UniProtKB-SubCell"/>
</dbReference>
<dbReference type="EMBL" id="JRAA01000002">
    <property type="protein sequence ID" value="KHF25184.1"/>
    <property type="molecule type" value="Genomic_DNA"/>
</dbReference>
<evidence type="ECO:0000256" key="9">
    <source>
        <dbReference type="ARBA" id="ARBA00023136"/>
    </source>
</evidence>
<keyword evidence="6 11" id="KW-0732">Signal</keyword>
<dbReference type="STRING" id="2340.JV46_05700"/>
<dbReference type="InterPro" id="IPR050298">
    <property type="entry name" value="Gram-neg_bact_OMP"/>
</dbReference>
<evidence type="ECO:0000256" key="3">
    <source>
        <dbReference type="ARBA" id="ARBA00022448"/>
    </source>
</evidence>
<name>A0A0B0HBC4_SOVGS</name>
<dbReference type="PRINTS" id="PR00182">
    <property type="entry name" value="ECOLNEIPORIN"/>
</dbReference>
<gene>
    <name evidence="13" type="ORF">JV46_05700</name>
</gene>
<evidence type="ECO:0000313" key="14">
    <source>
        <dbReference type="Proteomes" id="UP000030856"/>
    </source>
</evidence>
<dbReference type="CDD" id="cd00342">
    <property type="entry name" value="gram_neg_porins"/>
    <property type="match status" value="1"/>
</dbReference>
<evidence type="ECO:0000259" key="12">
    <source>
        <dbReference type="Pfam" id="PF13609"/>
    </source>
</evidence>
<dbReference type="InterPro" id="IPR033900">
    <property type="entry name" value="Gram_neg_porin_domain"/>
</dbReference>
<dbReference type="Proteomes" id="UP000030856">
    <property type="component" value="Unassembled WGS sequence"/>
</dbReference>
<dbReference type="GO" id="GO:0034220">
    <property type="term" value="P:monoatomic ion transmembrane transport"/>
    <property type="evidence" value="ECO:0007669"/>
    <property type="project" value="InterPro"/>
</dbReference>
<accession>A0A0B0HBC4</accession>
<keyword evidence="10" id="KW-0998">Cell outer membrane</keyword>
<dbReference type="InterPro" id="IPR001702">
    <property type="entry name" value="Porin_Gram-ve"/>
</dbReference>
<dbReference type="PRINTS" id="PR00184">
    <property type="entry name" value="NEISSPPORIN"/>
</dbReference>
<organism evidence="13 14">
    <name type="scientific">Solemya velum gill symbiont</name>
    <dbReference type="NCBI Taxonomy" id="2340"/>
    <lineage>
        <taxon>Bacteria</taxon>
        <taxon>Pseudomonadati</taxon>
        <taxon>Pseudomonadota</taxon>
        <taxon>Gammaproteobacteria</taxon>
        <taxon>sulfur-oxidizing symbionts</taxon>
    </lineage>
</organism>
<dbReference type="GO" id="GO:0046930">
    <property type="term" value="C:pore complex"/>
    <property type="evidence" value="ECO:0007669"/>
    <property type="project" value="UniProtKB-KW"/>
</dbReference>
<dbReference type="Gene3D" id="2.40.160.10">
    <property type="entry name" value="Porin"/>
    <property type="match status" value="1"/>
</dbReference>
<dbReference type="eggNOG" id="COG3203">
    <property type="taxonomic scope" value="Bacteria"/>
</dbReference>
<dbReference type="GO" id="GO:0015288">
    <property type="term" value="F:porin activity"/>
    <property type="evidence" value="ECO:0007669"/>
    <property type="project" value="UniProtKB-KW"/>
</dbReference>
<dbReference type="InterPro" id="IPR002299">
    <property type="entry name" value="Porin_Neis"/>
</dbReference>
<evidence type="ECO:0000256" key="1">
    <source>
        <dbReference type="ARBA" id="ARBA00004571"/>
    </source>
</evidence>
<feature type="domain" description="Porin" evidence="12">
    <location>
        <begin position="8"/>
        <end position="341"/>
    </location>
</feature>
<evidence type="ECO:0000256" key="5">
    <source>
        <dbReference type="ARBA" id="ARBA00022692"/>
    </source>
</evidence>
<reference evidence="13 14" key="1">
    <citation type="journal article" date="2014" name="BMC Genomics">
        <title>The genome of the intracellular bacterium of the coastal bivalve, Solemya velum: a blueprint for thriving in and out of symbiosis.</title>
        <authorList>
            <person name="Dmytrenko O."/>
            <person name="Russell S.L."/>
            <person name="Loo W.T."/>
            <person name="Fontanez K.M."/>
            <person name="Liao L."/>
            <person name="Roeselers G."/>
            <person name="Sharma R."/>
            <person name="Stewart F.J."/>
            <person name="Newton I.L."/>
            <person name="Woyke T."/>
            <person name="Wu D."/>
            <person name="Lang J.M."/>
            <person name="Eisen J.A."/>
            <person name="Cavanaugh C.M."/>
        </authorList>
    </citation>
    <scope>NUCLEOTIDE SEQUENCE [LARGE SCALE GENOMIC DNA]</scope>
    <source>
        <strain evidence="13 14">WH</strain>
    </source>
</reference>
<dbReference type="InterPro" id="IPR023614">
    <property type="entry name" value="Porin_dom_sf"/>
</dbReference>
<keyword evidence="9" id="KW-0472">Membrane</keyword>
<evidence type="ECO:0000256" key="10">
    <source>
        <dbReference type="ARBA" id="ARBA00023237"/>
    </source>
</evidence>
<dbReference type="PANTHER" id="PTHR34501">
    <property type="entry name" value="PROTEIN YDDL-RELATED"/>
    <property type="match status" value="1"/>
</dbReference>
<proteinExistence type="predicted"/>
<evidence type="ECO:0000256" key="2">
    <source>
        <dbReference type="ARBA" id="ARBA00011233"/>
    </source>
</evidence>
<evidence type="ECO:0000256" key="4">
    <source>
        <dbReference type="ARBA" id="ARBA00022452"/>
    </source>
</evidence>
<evidence type="ECO:0000256" key="11">
    <source>
        <dbReference type="SAM" id="SignalP"/>
    </source>
</evidence>
<keyword evidence="4" id="KW-1134">Transmembrane beta strand</keyword>
<evidence type="ECO:0000313" key="13">
    <source>
        <dbReference type="EMBL" id="KHF25184.1"/>
    </source>
</evidence>
<sequence>MKKAIIAAAVAAAIAAPAANAGVTIYGQVHVSIDSVDMDVSSPFWYDISSNMKDQWEVNSRGSRIGFKGSEDLGNGMKAIWLAESGYDFADGGAWASSTRQSYLGLAGDWGTFTVGRQYTPYKVAMMGSGIENMGDTAADTSSLANISNQGSVSNAIAYVSPSMNGLTAAVAIVPGEGSGGNDGLADTISAGLIYSANGLYLGASYQTANASGDDPMWWDASGDNPTWWGLSASYTMNNLKIAAIYEDMSDGATVLNVNDFSAPSGHNSCDIGSPCTDGETWAVSATYTMGNNALKATYGHHENNGGDDDREQTGWGVGGFHSFSKRTQAYVVYSSKEYTDNNNFIPSEETIDTDTISVGMIHKF</sequence>
<comment type="caution">
    <text evidence="13">The sequence shown here is derived from an EMBL/GenBank/DDBJ whole genome shotgun (WGS) entry which is preliminary data.</text>
</comment>
<dbReference type="OrthoDB" id="8957883at2"/>
<keyword evidence="8" id="KW-0626">Porin</keyword>
<keyword evidence="5" id="KW-0812">Transmembrane</keyword>
<evidence type="ECO:0000256" key="8">
    <source>
        <dbReference type="ARBA" id="ARBA00023114"/>
    </source>
</evidence>
<dbReference type="PATRIC" id="fig|2340.3.peg.1811"/>
<protein>
    <submittedName>
        <fullName evidence="13">Porin</fullName>
    </submittedName>
</protein>